<dbReference type="InterPro" id="IPR020053">
    <property type="entry name" value="Ribosome-bd_factorA_CS"/>
</dbReference>
<dbReference type="PROSITE" id="PS01319">
    <property type="entry name" value="RBFA"/>
    <property type="match status" value="1"/>
</dbReference>
<dbReference type="NCBIfam" id="TIGR00082">
    <property type="entry name" value="rbfA"/>
    <property type="match status" value="1"/>
</dbReference>
<comment type="similarity">
    <text evidence="3">Belongs to the RbfA family.</text>
</comment>
<dbReference type="InterPro" id="IPR000238">
    <property type="entry name" value="RbfA"/>
</dbReference>
<evidence type="ECO:0000313" key="5">
    <source>
        <dbReference type="Proteomes" id="UP000198915"/>
    </source>
</evidence>
<dbReference type="PANTHER" id="PTHR33515:SF1">
    <property type="entry name" value="RIBOSOME-BINDING FACTOR A, CHLOROPLASTIC-RELATED"/>
    <property type="match status" value="1"/>
</dbReference>
<organism evidence="4 5">
    <name type="scientific">Brevibacillus centrosporus</name>
    <dbReference type="NCBI Taxonomy" id="54910"/>
    <lineage>
        <taxon>Bacteria</taxon>
        <taxon>Bacillati</taxon>
        <taxon>Bacillota</taxon>
        <taxon>Bacilli</taxon>
        <taxon>Bacillales</taxon>
        <taxon>Paenibacillaceae</taxon>
        <taxon>Brevibacillus</taxon>
    </lineage>
</organism>
<comment type="function">
    <text evidence="3">One of several proteins that assist in the late maturation steps of the functional core of the 30S ribosomal subunit. Associates with free 30S ribosomal subunits (but not with 30S subunits that are part of 70S ribosomes or polysomes). Required for efficient processing of 16S rRNA. May interact with the 5'-terminal helix region of 16S rRNA.</text>
</comment>
<protein>
    <recommendedName>
        <fullName evidence="3">Ribosome-binding factor A</fullName>
    </recommendedName>
</protein>
<accession>A0A1I3NVB8</accession>
<dbReference type="GO" id="GO:0030490">
    <property type="term" value="P:maturation of SSU-rRNA"/>
    <property type="evidence" value="ECO:0007669"/>
    <property type="project" value="UniProtKB-UniRule"/>
</dbReference>
<dbReference type="RefSeq" id="WP_092266704.1">
    <property type="nucleotide sequence ID" value="NZ_BJOE01000001.1"/>
</dbReference>
<evidence type="ECO:0000256" key="2">
    <source>
        <dbReference type="ARBA" id="ARBA00022517"/>
    </source>
</evidence>
<name>A0A1I3NVB8_9BACL</name>
<dbReference type="GeneID" id="301131584"/>
<dbReference type="Proteomes" id="UP000198915">
    <property type="component" value="Unassembled WGS sequence"/>
</dbReference>
<sequence length="123" mass="13950">MNKTRMSRVGEEIKKELSMLLQRGLKDPRIGFVTVTDVEVSSDLQLAKVYVSIFGSEEQRKASLAGLQKAKGYLRTEIGKRVKLRHIPDFTFKLDESIDYGSKIESILREISTEEGKQDEAKS</sequence>
<keyword evidence="2 3" id="KW-0690">Ribosome biogenesis</keyword>
<comment type="subcellular location">
    <subcellularLocation>
        <location evidence="3">Cytoplasm</location>
    </subcellularLocation>
</comment>
<reference evidence="5" key="1">
    <citation type="submission" date="2016-10" db="EMBL/GenBank/DDBJ databases">
        <authorList>
            <person name="Varghese N."/>
            <person name="Submissions S."/>
        </authorList>
    </citation>
    <scope>NUCLEOTIDE SEQUENCE [LARGE SCALE GENOMIC DNA]</scope>
    <source>
        <strain evidence="5">OK042</strain>
    </source>
</reference>
<dbReference type="GO" id="GO:0043024">
    <property type="term" value="F:ribosomal small subunit binding"/>
    <property type="evidence" value="ECO:0007669"/>
    <property type="project" value="TreeGrafter"/>
</dbReference>
<keyword evidence="5" id="KW-1185">Reference proteome</keyword>
<dbReference type="EMBL" id="FORT01000002">
    <property type="protein sequence ID" value="SFJ13215.1"/>
    <property type="molecule type" value="Genomic_DNA"/>
</dbReference>
<evidence type="ECO:0000256" key="3">
    <source>
        <dbReference type="HAMAP-Rule" id="MF_00003"/>
    </source>
</evidence>
<dbReference type="InterPro" id="IPR015946">
    <property type="entry name" value="KH_dom-like_a/b"/>
</dbReference>
<dbReference type="Pfam" id="PF02033">
    <property type="entry name" value="RBFA"/>
    <property type="match status" value="1"/>
</dbReference>
<dbReference type="GO" id="GO:0005829">
    <property type="term" value="C:cytosol"/>
    <property type="evidence" value="ECO:0007669"/>
    <property type="project" value="TreeGrafter"/>
</dbReference>
<evidence type="ECO:0000313" key="4">
    <source>
        <dbReference type="EMBL" id="SFJ13215.1"/>
    </source>
</evidence>
<dbReference type="STRING" id="1884381.SAMN05518846_102182"/>
<dbReference type="PANTHER" id="PTHR33515">
    <property type="entry name" value="RIBOSOME-BINDING FACTOR A, CHLOROPLASTIC-RELATED"/>
    <property type="match status" value="1"/>
</dbReference>
<keyword evidence="1 3" id="KW-0963">Cytoplasm</keyword>
<dbReference type="FunFam" id="3.30.300.20:FF:000009">
    <property type="entry name" value="Ribosome-binding factor A"/>
    <property type="match status" value="1"/>
</dbReference>
<proteinExistence type="inferred from homology"/>
<evidence type="ECO:0000256" key="1">
    <source>
        <dbReference type="ARBA" id="ARBA00022490"/>
    </source>
</evidence>
<dbReference type="AlphaFoldDB" id="A0A1I3NVB8"/>
<dbReference type="Gene3D" id="3.30.300.20">
    <property type="match status" value="1"/>
</dbReference>
<comment type="subunit">
    <text evidence="3">Monomer. Binds 30S ribosomal subunits, but not 50S ribosomal subunits or 70S ribosomes.</text>
</comment>
<dbReference type="HAMAP" id="MF_00003">
    <property type="entry name" value="RbfA"/>
    <property type="match status" value="1"/>
</dbReference>
<gene>
    <name evidence="3" type="primary">rbfA</name>
    <name evidence="4" type="ORF">SAMN05518846_102182</name>
</gene>
<dbReference type="InterPro" id="IPR023799">
    <property type="entry name" value="RbfA_dom_sf"/>
</dbReference>
<dbReference type="SUPFAM" id="SSF89919">
    <property type="entry name" value="Ribosome-binding factor A, RbfA"/>
    <property type="match status" value="1"/>
</dbReference>